<reference evidence="2" key="1">
    <citation type="submission" date="2022-08" db="EMBL/GenBank/DDBJ databases">
        <authorList>
            <person name="Deng Y."/>
            <person name="Han X.-F."/>
            <person name="Zhang Y.-Q."/>
        </authorList>
    </citation>
    <scope>NUCLEOTIDE SEQUENCE</scope>
    <source>
        <strain evidence="2">CPCC 205763</strain>
    </source>
</reference>
<accession>A0ABT2GTB1</accession>
<name>A0ABT2GTB1_9MICO</name>
<dbReference type="Gene3D" id="3.20.20.190">
    <property type="entry name" value="Phosphatidylinositol (PI) phosphodiesterase"/>
    <property type="match status" value="1"/>
</dbReference>
<dbReference type="RefSeq" id="WP_259508884.1">
    <property type="nucleotide sequence ID" value="NZ_JANLCM010000002.1"/>
</dbReference>
<evidence type="ECO:0000313" key="2">
    <source>
        <dbReference type="EMBL" id="MCS5719388.1"/>
    </source>
</evidence>
<protein>
    <submittedName>
        <fullName evidence="2">Glycerophosphodiester phosphodiesterase family protein</fullName>
    </submittedName>
</protein>
<evidence type="ECO:0000259" key="1">
    <source>
        <dbReference type="PROSITE" id="PS51704"/>
    </source>
</evidence>
<dbReference type="EMBL" id="JANLCM010000002">
    <property type="protein sequence ID" value="MCS5719388.1"/>
    <property type="molecule type" value="Genomic_DNA"/>
</dbReference>
<evidence type="ECO:0000313" key="3">
    <source>
        <dbReference type="Proteomes" id="UP001165584"/>
    </source>
</evidence>
<dbReference type="Pfam" id="PF03009">
    <property type="entry name" value="GDPD"/>
    <property type="match status" value="1"/>
</dbReference>
<comment type="caution">
    <text evidence="2">The sequence shown here is derived from an EMBL/GenBank/DDBJ whole genome shotgun (WGS) entry which is preliminary data.</text>
</comment>
<dbReference type="PANTHER" id="PTHR46211:SF14">
    <property type="entry name" value="GLYCEROPHOSPHODIESTER PHOSPHODIESTERASE"/>
    <property type="match status" value="1"/>
</dbReference>
<proteinExistence type="predicted"/>
<dbReference type="SUPFAM" id="SSF51695">
    <property type="entry name" value="PLC-like phosphodiesterases"/>
    <property type="match status" value="1"/>
</dbReference>
<dbReference type="InterPro" id="IPR017946">
    <property type="entry name" value="PLC-like_Pdiesterase_TIM-brl"/>
</dbReference>
<organism evidence="2 3">
    <name type="scientific">Herbiconiux aconitum</name>
    <dbReference type="NCBI Taxonomy" id="2970913"/>
    <lineage>
        <taxon>Bacteria</taxon>
        <taxon>Bacillati</taxon>
        <taxon>Actinomycetota</taxon>
        <taxon>Actinomycetes</taxon>
        <taxon>Micrococcales</taxon>
        <taxon>Microbacteriaceae</taxon>
        <taxon>Herbiconiux</taxon>
    </lineage>
</organism>
<dbReference type="PROSITE" id="PS51704">
    <property type="entry name" value="GP_PDE"/>
    <property type="match status" value="1"/>
</dbReference>
<gene>
    <name evidence="2" type="ORF">N1027_14715</name>
</gene>
<dbReference type="Proteomes" id="UP001165584">
    <property type="component" value="Unassembled WGS sequence"/>
</dbReference>
<dbReference type="InterPro" id="IPR030395">
    <property type="entry name" value="GP_PDE_dom"/>
</dbReference>
<feature type="domain" description="GP-PDE" evidence="1">
    <location>
        <begin position="20"/>
        <end position="257"/>
    </location>
</feature>
<keyword evidence="3" id="KW-1185">Reference proteome</keyword>
<sequence>MPRRRPSDEREPGWFQPALPRILAHRGLALGVPENTLAAFEQAVAAGAGYIETDVNASADGVAIASHDQTLDRIAGRPERIADLTLAQLLEIDLGGGVRLVTLADVLAAHPGIRFNIDIKSEDVAAPAARAIHEADAADRVLLTSFSTRRRRAAVDVLDDRVAASASVGEFVPALFAAKLGLVPVVRWLLRRVDAVQIPLTVFGMRTTTPRMVRRLHAAGVEIHVWTINDVAVARGLLMRGVDGLVTDRADLMLPLAEEFRARFR</sequence>
<dbReference type="PANTHER" id="PTHR46211">
    <property type="entry name" value="GLYCEROPHOSPHORYL DIESTER PHOSPHODIESTERASE"/>
    <property type="match status" value="1"/>
</dbReference>